<proteinExistence type="predicted"/>
<reference evidence="1 2" key="1">
    <citation type="submission" date="2023-07" db="EMBL/GenBank/DDBJ databases">
        <title>Functional and genomic diversity of the sorghum phyllosphere microbiome.</title>
        <authorList>
            <person name="Shade A."/>
        </authorList>
    </citation>
    <scope>NUCLEOTIDE SEQUENCE [LARGE SCALE GENOMIC DNA]</scope>
    <source>
        <strain evidence="1 2">SORGH_AS_0892</strain>
    </source>
</reference>
<dbReference type="EMBL" id="JAUTBA010000001">
    <property type="protein sequence ID" value="MDQ1149138.1"/>
    <property type="molecule type" value="Genomic_DNA"/>
</dbReference>
<dbReference type="Proteomes" id="UP001244640">
    <property type="component" value="Unassembled WGS sequence"/>
</dbReference>
<name>A0ABU0U2G8_9SPHI</name>
<comment type="caution">
    <text evidence="1">The sequence shown here is derived from an EMBL/GenBank/DDBJ whole genome shotgun (WGS) entry which is preliminary data.</text>
</comment>
<keyword evidence="2" id="KW-1185">Reference proteome</keyword>
<evidence type="ECO:0000313" key="1">
    <source>
        <dbReference type="EMBL" id="MDQ1149138.1"/>
    </source>
</evidence>
<evidence type="ECO:0000313" key="2">
    <source>
        <dbReference type="Proteomes" id="UP001244640"/>
    </source>
</evidence>
<protein>
    <submittedName>
        <fullName evidence="1">Uncharacterized protein</fullName>
    </submittedName>
</protein>
<organism evidence="1 2">
    <name type="scientific">Sphingobacterium zeae</name>
    <dbReference type="NCBI Taxonomy" id="1776859"/>
    <lineage>
        <taxon>Bacteria</taxon>
        <taxon>Pseudomonadati</taxon>
        <taxon>Bacteroidota</taxon>
        <taxon>Sphingobacteriia</taxon>
        <taxon>Sphingobacteriales</taxon>
        <taxon>Sphingobacteriaceae</taxon>
        <taxon>Sphingobacterium</taxon>
    </lineage>
</organism>
<sequence length="30" mass="3641">MLRYKSNLNIYDADMSFYDFDLCIKCKSNE</sequence>
<accession>A0ABU0U2G8</accession>
<gene>
    <name evidence="1" type="ORF">QE382_001122</name>
</gene>